<proteinExistence type="predicted"/>
<feature type="transmembrane region" description="Helical" evidence="1">
    <location>
        <begin position="296"/>
        <end position="318"/>
    </location>
</feature>
<dbReference type="Proteomes" id="UP000540519">
    <property type="component" value="Unassembled WGS sequence"/>
</dbReference>
<keyword evidence="1" id="KW-1133">Transmembrane helix</keyword>
<evidence type="ECO:0000313" key="3">
    <source>
        <dbReference type="EMBL" id="MUH35596.1"/>
    </source>
</evidence>
<feature type="transmembrane region" description="Helical" evidence="1">
    <location>
        <begin position="96"/>
        <end position="119"/>
    </location>
</feature>
<evidence type="ECO:0000313" key="4">
    <source>
        <dbReference type="Proteomes" id="UP000540519"/>
    </source>
</evidence>
<dbReference type="PANTHER" id="PTHR23028:SF131">
    <property type="entry name" value="BLR2367 PROTEIN"/>
    <property type="match status" value="1"/>
</dbReference>
<feature type="transmembrane region" description="Helical" evidence="1">
    <location>
        <begin position="12"/>
        <end position="29"/>
    </location>
</feature>
<dbReference type="GO" id="GO:0000271">
    <property type="term" value="P:polysaccharide biosynthetic process"/>
    <property type="evidence" value="ECO:0007669"/>
    <property type="project" value="TreeGrafter"/>
</dbReference>
<keyword evidence="1" id="KW-0472">Membrane</keyword>
<dbReference type="InterPro" id="IPR050879">
    <property type="entry name" value="Acyltransferase_3"/>
</dbReference>
<dbReference type="GO" id="GO:0016020">
    <property type="term" value="C:membrane"/>
    <property type="evidence" value="ECO:0007669"/>
    <property type="project" value="TreeGrafter"/>
</dbReference>
<reference evidence="3 4" key="1">
    <citation type="journal article" date="2019" name="Mar. Drugs">
        <title>Comparative Genomics and CAZyme Genome Repertoires of Marine Zobellia amurskyensis KMM 3526(T) and Zobellia laminariae KMM 3676(T).</title>
        <authorList>
            <person name="Chernysheva N."/>
            <person name="Bystritskaya E."/>
            <person name="Stenkova A."/>
            <person name="Golovkin I."/>
            <person name="Nedashkovskaya O."/>
            <person name="Isaeva M."/>
        </authorList>
    </citation>
    <scope>NUCLEOTIDE SEQUENCE [LARGE SCALE GENOMIC DNA]</scope>
    <source>
        <strain evidence="3 4">KMM 3526</strain>
    </source>
</reference>
<feature type="transmembrane region" description="Helical" evidence="1">
    <location>
        <begin position="49"/>
        <end position="75"/>
    </location>
</feature>
<keyword evidence="3" id="KW-0012">Acyltransferase</keyword>
<organism evidence="3 4">
    <name type="scientific">Zobellia amurskyensis</name>
    <dbReference type="NCBI Taxonomy" id="248905"/>
    <lineage>
        <taxon>Bacteria</taxon>
        <taxon>Pseudomonadati</taxon>
        <taxon>Bacteroidota</taxon>
        <taxon>Flavobacteriia</taxon>
        <taxon>Flavobacteriales</taxon>
        <taxon>Flavobacteriaceae</taxon>
        <taxon>Zobellia</taxon>
    </lineage>
</organism>
<evidence type="ECO:0000259" key="2">
    <source>
        <dbReference type="Pfam" id="PF01757"/>
    </source>
</evidence>
<dbReference type="PANTHER" id="PTHR23028">
    <property type="entry name" value="ACETYLTRANSFERASE"/>
    <property type="match status" value="1"/>
</dbReference>
<dbReference type="EMBL" id="RCNR01000009">
    <property type="protein sequence ID" value="MUH35596.1"/>
    <property type="molecule type" value="Genomic_DNA"/>
</dbReference>
<name>A0A7X3D126_9FLAO</name>
<keyword evidence="1" id="KW-0812">Transmembrane</keyword>
<evidence type="ECO:0000256" key="1">
    <source>
        <dbReference type="SAM" id="Phobius"/>
    </source>
</evidence>
<dbReference type="AlphaFoldDB" id="A0A7X3D126"/>
<accession>A0A7X3D126</accession>
<feature type="transmembrane region" description="Helical" evidence="1">
    <location>
        <begin position="238"/>
        <end position="257"/>
    </location>
</feature>
<feature type="transmembrane region" description="Helical" evidence="1">
    <location>
        <begin position="263"/>
        <end position="284"/>
    </location>
</feature>
<feature type="transmembrane region" description="Helical" evidence="1">
    <location>
        <begin position="206"/>
        <end position="226"/>
    </location>
</feature>
<dbReference type="InterPro" id="IPR002656">
    <property type="entry name" value="Acyl_transf_3_dom"/>
</dbReference>
<dbReference type="Pfam" id="PF01757">
    <property type="entry name" value="Acyl_transf_3"/>
    <property type="match status" value="1"/>
</dbReference>
<sequence>MKTRDFGRLKILDSIRGIAALVVLYHHIFKLNKDVLKNNLSNTVYEIMHFISSLNFEAVLLFFIISGFSIALSTVKRPLKDRNTVNTYIYRRLKRILPIYWLAILLAFATGAVLGILHLNDFSFVNLLGNLLFVQTSASIPESWAVPYGLNGPLWSLAFEMFFYLLFPLVYFLNKKWFKKINLHTKYACLVAIVLLGIIVNKKLVFIPYFLFLGGFITWIQGYISAEYYIYWKKRNSFFLANLLIGLAVTIGSSQIPSETVKVIGKGMLLNGLFYFIMIILDQYDTHKFQNFINKLFFKIGEGSYTIYALHYPILIYFQKQGISLKYQLLFIPPFIICCYLLEKRSLQWKLKFLELDYLKPLYFFKKESLVKK</sequence>
<protein>
    <submittedName>
        <fullName evidence="3">Acyltransferase</fullName>
    </submittedName>
</protein>
<feature type="domain" description="Acyltransferase 3" evidence="2">
    <location>
        <begin position="11"/>
        <end position="337"/>
    </location>
</feature>
<feature type="transmembrane region" description="Helical" evidence="1">
    <location>
        <begin position="324"/>
        <end position="342"/>
    </location>
</feature>
<dbReference type="GO" id="GO:0016747">
    <property type="term" value="F:acyltransferase activity, transferring groups other than amino-acyl groups"/>
    <property type="evidence" value="ECO:0007669"/>
    <property type="project" value="InterPro"/>
</dbReference>
<dbReference type="RefSeq" id="WP_155599385.1">
    <property type="nucleotide sequence ID" value="NZ_RCNR01000009.1"/>
</dbReference>
<feature type="transmembrane region" description="Helical" evidence="1">
    <location>
        <begin position="154"/>
        <end position="173"/>
    </location>
</feature>
<gene>
    <name evidence="3" type="ORF">D9O36_07075</name>
</gene>
<comment type="caution">
    <text evidence="3">The sequence shown here is derived from an EMBL/GenBank/DDBJ whole genome shotgun (WGS) entry which is preliminary data.</text>
</comment>
<keyword evidence="4" id="KW-1185">Reference proteome</keyword>
<keyword evidence="3" id="KW-0808">Transferase</keyword>
<dbReference type="OrthoDB" id="9796461at2"/>
<feature type="transmembrane region" description="Helical" evidence="1">
    <location>
        <begin position="185"/>
        <end position="200"/>
    </location>
</feature>